<dbReference type="Proteomes" id="UP000041254">
    <property type="component" value="Unassembled WGS sequence"/>
</dbReference>
<keyword evidence="3" id="KW-1185">Reference proteome</keyword>
<organism evidence="2 3">
    <name type="scientific">Vitrella brassicaformis (strain CCMP3155)</name>
    <dbReference type="NCBI Taxonomy" id="1169540"/>
    <lineage>
        <taxon>Eukaryota</taxon>
        <taxon>Sar</taxon>
        <taxon>Alveolata</taxon>
        <taxon>Colpodellida</taxon>
        <taxon>Vitrellaceae</taxon>
        <taxon>Vitrella</taxon>
    </lineage>
</organism>
<accession>A0A0G4EMF5</accession>
<dbReference type="PhylomeDB" id="A0A0G4EMF5"/>
<dbReference type="OrthoDB" id="436833at2759"/>
<reference evidence="2 3" key="1">
    <citation type="submission" date="2014-11" db="EMBL/GenBank/DDBJ databases">
        <authorList>
            <person name="Zhu J."/>
            <person name="Qi W."/>
            <person name="Song R."/>
        </authorList>
    </citation>
    <scope>NUCLEOTIDE SEQUENCE [LARGE SCALE GENOMIC DNA]</scope>
</reference>
<evidence type="ECO:0000313" key="3">
    <source>
        <dbReference type="Proteomes" id="UP000041254"/>
    </source>
</evidence>
<protein>
    <submittedName>
        <fullName evidence="2">Uncharacterized protein</fullName>
    </submittedName>
</protein>
<dbReference type="InParanoid" id="A0A0G4EMF5"/>
<dbReference type="EMBL" id="CDMY01000273">
    <property type="protein sequence ID" value="CEL98570.1"/>
    <property type="molecule type" value="Genomic_DNA"/>
</dbReference>
<name>A0A0G4EMF5_VITBC</name>
<feature type="region of interest" description="Disordered" evidence="1">
    <location>
        <begin position="1"/>
        <end position="20"/>
    </location>
</feature>
<dbReference type="OMA" id="IMKSYAI"/>
<evidence type="ECO:0000313" key="2">
    <source>
        <dbReference type="EMBL" id="CEL98570.1"/>
    </source>
</evidence>
<gene>
    <name evidence="2" type="ORF">Vbra_7956</name>
</gene>
<dbReference type="AlphaFoldDB" id="A0A0G4EMF5"/>
<sequence>MYARSSKALSKGRAAQTSPFAQQVRTAKLLRWDSDTRMSRQMEDLIEARDFLAFCLENQDSFTRRDWLASLTLLTTRRHLDIGPHLRSPPTAASGGSAGGIDRLPPQSTCAASFAAYNEAVLKRVSLFEDSLHLLIHRYGVLSYSPALWRLSGYVESRVAGMAMAKVALTAWGLAKALVSHEDVWRQIGRQVTVRTDELGGIDAAMLAWSFARIERRKPAEILALKTRITALLNNGSAESSSQLTAQDLCMAFRAFASLTPRDTAFLSALLAATRRLADEERVALPSQGLTSLWSALADLGQAGWRDDNAIEWLCEESRRLRLDHTFNQNMVAEIALAVRQLQVRDPRIVYQLVHWVDKKGECLRAEQLLTVVDVFSSMDINHEGAWKRLGTRVQRAAIELDMADIQRILQAFEHVGQLNDRVRGVLSLFISTKGDEMAYGTT</sequence>
<dbReference type="FunCoup" id="A0A0G4EMF5">
    <property type="interactions" value="10"/>
</dbReference>
<proteinExistence type="predicted"/>
<evidence type="ECO:0000256" key="1">
    <source>
        <dbReference type="SAM" id="MobiDB-lite"/>
    </source>
</evidence>
<dbReference type="VEuPathDB" id="CryptoDB:Vbra_7956"/>